<dbReference type="GO" id="GO:0003824">
    <property type="term" value="F:catalytic activity"/>
    <property type="evidence" value="ECO:0007669"/>
    <property type="project" value="InterPro"/>
</dbReference>
<comment type="similarity">
    <text evidence="1">Belongs to the phospholipase D family.</text>
</comment>
<name>T2M9K4_HYDVU</name>
<dbReference type="EMBL" id="HAAD01002751">
    <property type="protein sequence ID" value="CDG68983.1"/>
    <property type="molecule type" value="mRNA"/>
</dbReference>
<dbReference type="CDD" id="cd09106">
    <property type="entry name" value="PLDc_vPLD3_4_5_like_1"/>
    <property type="match status" value="1"/>
</dbReference>
<feature type="transmembrane region" description="Helical" evidence="2">
    <location>
        <begin position="54"/>
        <end position="75"/>
    </location>
</feature>
<dbReference type="SUPFAM" id="SSF56024">
    <property type="entry name" value="Phospholipase D/nuclease"/>
    <property type="match status" value="2"/>
</dbReference>
<dbReference type="CDD" id="cd09107">
    <property type="entry name" value="PLDc_vPLD3_4_5_like_2"/>
    <property type="match status" value="1"/>
</dbReference>
<protein>
    <submittedName>
        <fullName evidence="4">Phospholipase D3</fullName>
    </submittedName>
</protein>
<evidence type="ECO:0000313" key="4">
    <source>
        <dbReference type="EMBL" id="CDG68983.1"/>
    </source>
</evidence>
<dbReference type="AlphaFoldDB" id="T2M9K4"/>
<gene>
    <name evidence="4" type="primary">PLD3</name>
</gene>
<dbReference type="InterPro" id="IPR001736">
    <property type="entry name" value="PLipase_D/transphosphatidylase"/>
</dbReference>
<dbReference type="PANTHER" id="PTHR10185:SF17">
    <property type="entry name" value="GM01519P-RELATED"/>
    <property type="match status" value="1"/>
</dbReference>
<dbReference type="Pfam" id="PF00614">
    <property type="entry name" value="PLDc"/>
    <property type="match status" value="1"/>
</dbReference>
<dbReference type="InterPro" id="IPR050874">
    <property type="entry name" value="Diverse_PLD-related"/>
</dbReference>
<sequence length="497" mass="56541">MCSYENDSAMTLSTTDETFFSDDNFANKRMLEKKNFLNTGIILKYTVHKWKKRAFIITVSLLMVFAIFLVVAYLFSKTKLLAGNSKRSFQNDSCNNSQCTLQIVETLPPILEFNNTHDSISQHWLYMINNAKSRIDILSFYWTLKSSDVPGGPYTQAEVGEKIFDALKNSAKNGVKVRIVQSLPNDQYPDLNTKELAELSNVEVRSLEMTRLVNAGILHSKVILVDQKNIYIGSANMDWRALTEVKEIGLVLYNCSCAADDLQKIFETNWMLSESGATIPSKWPQKYQTIFNKDRPMLTHINNVLSKLYWSTSPPEFCPPNRSSELSSILDLINAAKEFIYISVMDYQAAIIYSRPQTFWPVIDDALRGAVYNRNLTVFILSSLWNYTSPDQIAFLKSLNEFGKISRNNSSLQVKMFKIPSSSIPYTRVSHNKFMVTDNSALVSTSNWSGDYFVSTGGVSLVFNQTGFASPNNVQDKLKKLFLRDWTSRFALNIDKL</sequence>
<keyword evidence="2" id="KW-0472">Membrane</keyword>
<dbReference type="Pfam" id="PF13918">
    <property type="entry name" value="PLDc_3"/>
    <property type="match status" value="1"/>
</dbReference>
<dbReference type="OrthoDB" id="1923775at2759"/>
<keyword evidence="2" id="KW-1133">Transmembrane helix</keyword>
<dbReference type="SMART" id="SM00155">
    <property type="entry name" value="PLDc"/>
    <property type="match status" value="2"/>
</dbReference>
<dbReference type="PANTHER" id="PTHR10185">
    <property type="entry name" value="PHOSPHOLIPASE D - RELATED"/>
    <property type="match status" value="1"/>
</dbReference>
<evidence type="ECO:0000256" key="1">
    <source>
        <dbReference type="ARBA" id="ARBA00008664"/>
    </source>
</evidence>
<reference evidence="4" key="1">
    <citation type="journal article" date="2013" name="Genome Biol. Evol.">
        <title>Punctuated emergences of genetic and phenotypic innovations in eumetazoan, bilaterian, euteleostome, and hominidae ancestors.</title>
        <authorList>
            <person name="Wenger Y."/>
            <person name="Galliot B."/>
        </authorList>
    </citation>
    <scope>NUCLEOTIDE SEQUENCE</scope>
    <source>
        <tissue evidence="4">Whole animals</tissue>
    </source>
</reference>
<dbReference type="OMA" id="WTHFIPN"/>
<organism evidence="4">
    <name type="scientific">Hydra vulgaris</name>
    <name type="common">Hydra</name>
    <name type="synonym">Hydra attenuata</name>
    <dbReference type="NCBI Taxonomy" id="6087"/>
    <lineage>
        <taxon>Eukaryota</taxon>
        <taxon>Metazoa</taxon>
        <taxon>Cnidaria</taxon>
        <taxon>Hydrozoa</taxon>
        <taxon>Hydroidolina</taxon>
        <taxon>Anthoathecata</taxon>
        <taxon>Aplanulata</taxon>
        <taxon>Hydridae</taxon>
        <taxon>Hydra</taxon>
    </lineage>
</organism>
<evidence type="ECO:0000259" key="3">
    <source>
        <dbReference type="PROSITE" id="PS50035"/>
    </source>
</evidence>
<proteinExistence type="evidence at transcript level"/>
<dbReference type="InterPro" id="IPR032803">
    <property type="entry name" value="PLDc_3"/>
</dbReference>
<dbReference type="PROSITE" id="PS50035">
    <property type="entry name" value="PLD"/>
    <property type="match status" value="2"/>
</dbReference>
<dbReference type="Gene3D" id="3.30.870.10">
    <property type="entry name" value="Endonuclease Chain A"/>
    <property type="match status" value="2"/>
</dbReference>
<accession>T2M9K4</accession>
<feature type="domain" description="PLD phosphodiesterase" evidence="3">
    <location>
        <begin position="426"/>
        <end position="452"/>
    </location>
</feature>
<keyword evidence="2" id="KW-0812">Transmembrane</keyword>
<evidence type="ECO:0000256" key="2">
    <source>
        <dbReference type="SAM" id="Phobius"/>
    </source>
</evidence>
<feature type="domain" description="PLD phosphodiesterase" evidence="3">
    <location>
        <begin position="214"/>
        <end position="241"/>
    </location>
</feature>